<gene>
    <name evidence="3" type="ORF">TRFO_37253</name>
</gene>
<organism evidence="3 4">
    <name type="scientific">Tritrichomonas foetus</name>
    <dbReference type="NCBI Taxonomy" id="1144522"/>
    <lineage>
        <taxon>Eukaryota</taxon>
        <taxon>Metamonada</taxon>
        <taxon>Parabasalia</taxon>
        <taxon>Tritrichomonadida</taxon>
        <taxon>Tritrichomonadidae</taxon>
        <taxon>Tritrichomonas</taxon>
    </lineage>
</organism>
<name>A0A1J4JGJ0_9EUKA</name>
<feature type="signal peptide" evidence="2">
    <location>
        <begin position="1"/>
        <end position="18"/>
    </location>
</feature>
<proteinExistence type="predicted"/>
<dbReference type="AlphaFoldDB" id="A0A1J4JGJ0"/>
<evidence type="ECO:0000256" key="2">
    <source>
        <dbReference type="SAM" id="SignalP"/>
    </source>
</evidence>
<keyword evidence="2" id="KW-0732">Signal</keyword>
<feature type="chain" id="PRO_5012023552" description="ThuA-like domain-containing protein" evidence="2">
    <location>
        <begin position="19"/>
        <end position="400"/>
    </location>
</feature>
<sequence>MITNYFFFFLFYQGFSLTATYDKDLSNGNGGVILNYTEFGSDSGITFSHFIMKRIYDQVPEWNPISAMNFVKGDKVKVLNYYPVADFVDEWHQMKYVDFTYTDGSPAKSNHLKSDSMKVWMEGGTIGGEVYEPVGEIEIDGTKEKLLYVDSEPMTSFNTNPQKIFDYDVIVFGTWDTNYADYDMSKRTNLPIPASIEVLKNYLDQGFGVLFGHDTLGFVFGKKDSFGPLQDYVKLKFGRWGSYPASADNRDYDEVSQFWTVQTVIKKEGLLTKYPWDIGPIGTVLNISLTHTCAQTAFGDIWLEMGELYHDPIDGPYSDIAAPEEVGGNYKFYLTSHKNAAMMQTGHSNCESTHDERKIIANTLFYLKQRSSATSLIDNEAYDREPPGKPELKSLTFSND</sequence>
<reference evidence="3" key="1">
    <citation type="submission" date="2016-10" db="EMBL/GenBank/DDBJ databases">
        <authorList>
            <person name="Benchimol M."/>
            <person name="Almeida L.G."/>
            <person name="Vasconcelos A.T."/>
            <person name="Perreira-Neves A."/>
            <person name="Rosa I.A."/>
            <person name="Tasca T."/>
            <person name="Bogo M.R."/>
            <person name="de Souza W."/>
        </authorList>
    </citation>
    <scope>NUCLEOTIDE SEQUENCE [LARGE SCALE GENOMIC DNA]</scope>
    <source>
        <strain evidence="3">K</strain>
    </source>
</reference>
<evidence type="ECO:0000256" key="1">
    <source>
        <dbReference type="SAM" id="MobiDB-lite"/>
    </source>
</evidence>
<comment type="caution">
    <text evidence="3">The sequence shown here is derived from an EMBL/GenBank/DDBJ whole genome shotgun (WGS) entry which is preliminary data.</text>
</comment>
<dbReference type="GeneID" id="94846021"/>
<accession>A0A1J4JGJ0</accession>
<dbReference type="VEuPathDB" id="TrichDB:TRFO_37253"/>
<evidence type="ECO:0000313" key="4">
    <source>
        <dbReference type="Proteomes" id="UP000179807"/>
    </source>
</evidence>
<feature type="region of interest" description="Disordered" evidence="1">
    <location>
        <begin position="380"/>
        <end position="400"/>
    </location>
</feature>
<dbReference type="RefSeq" id="XP_068349710.1">
    <property type="nucleotide sequence ID" value="XM_068511317.1"/>
</dbReference>
<protein>
    <recommendedName>
        <fullName evidence="5">ThuA-like domain-containing protein</fullName>
    </recommendedName>
</protein>
<dbReference type="EMBL" id="MLAK01001168">
    <property type="protein sequence ID" value="OHS96573.1"/>
    <property type="molecule type" value="Genomic_DNA"/>
</dbReference>
<evidence type="ECO:0008006" key="5">
    <source>
        <dbReference type="Google" id="ProtNLM"/>
    </source>
</evidence>
<dbReference type="OrthoDB" id="10608554at2759"/>
<keyword evidence="4" id="KW-1185">Reference proteome</keyword>
<evidence type="ECO:0000313" key="3">
    <source>
        <dbReference type="EMBL" id="OHS96573.1"/>
    </source>
</evidence>
<dbReference type="Proteomes" id="UP000179807">
    <property type="component" value="Unassembled WGS sequence"/>
</dbReference>
<feature type="compositionally biased region" description="Basic and acidic residues" evidence="1">
    <location>
        <begin position="381"/>
        <end position="392"/>
    </location>
</feature>